<gene>
    <name evidence="1" type="ORF">V1477_012993</name>
</gene>
<proteinExistence type="predicted"/>
<evidence type="ECO:0000313" key="2">
    <source>
        <dbReference type="Proteomes" id="UP001607303"/>
    </source>
</evidence>
<sequence>MEEKWYERHCRRQCEYLDDLQVKDLTRRMFVDKIPKSSDQTWRKATHASEGSPISWRHSVAQTTEEHNLCSSPLARIIEELPVGLGRSSLVQRKLSSNTNTSACIEIINFMTIFGVLSEYVRCKVCRGNMELNIVGHVGLAFQIKLKCQKMLGVGFTGLVRFCGLMDPSRFLTRKPYDRIVESIQQIALAIVQLSMMKMQNRIRLAGADKKKRRSTKQASQEKKDVLWLLLKLNVL</sequence>
<protein>
    <submittedName>
        <fullName evidence="1">Uncharacterized protein</fullName>
    </submittedName>
</protein>
<keyword evidence="2" id="KW-1185">Reference proteome</keyword>
<dbReference type="Proteomes" id="UP001607303">
    <property type="component" value="Unassembled WGS sequence"/>
</dbReference>
<dbReference type="AlphaFoldDB" id="A0ABD2BV63"/>
<evidence type="ECO:0000313" key="1">
    <source>
        <dbReference type="EMBL" id="KAL2736484.1"/>
    </source>
</evidence>
<comment type="caution">
    <text evidence="1">The sequence shown here is derived from an EMBL/GenBank/DDBJ whole genome shotgun (WGS) entry which is preliminary data.</text>
</comment>
<accession>A0ABD2BV63</accession>
<organism evidence="1 2">
    <name type="scientific">Vespula maculifrons</name>
    <name type="common">Eastern yellow jacket</name>
    <name type="synonym">Wasp</name>
    <dbReference type="NCBI Taxonomy" id="7453"/>
    <lineage>
        <taxon>Eukaryota</taxon>
        <taxon>Metazoa</taxon>
        <taxon>Ecdysozoa</taxon>
        <taxon>Arthropoda</taxon>
        <taxon>Hexapoda</taxon>
        <taxon>Insecta</taxon>
        <taxon>Pterygota</taxon>
        <taxon>Neoptera</taxon>
        <taxon>Endopterygota</taxon>
        <taxon>Hymenoptera</taxon>
        <taxon>Apocrita</taxon>
        <taxon>Aculeata</taxon>
        <taxon>Vespoidea</taxon>
        <taxon>Vespidae</taxon>
        <taxon>Vespinae</taxon>
        <taxon>Vespula</taxon>
    </lineage>
</organism>
<reference evidence="1 2" key="1">
    <citation type="journal article" date="2024" name="Ann. Entomol. Soc. Am.">
        <title>Genomic analyses of the southern and eastern yellowjacket wasps (Hymenoptera: Vespidae) reveal evolutionary signatures of social life.</title>
        <authorList>
            <person name="Catto M.A."/>
            <person name="Caine P.B."/>
            <person name="Orr S.E."/>
            <person name="Hunt B.G."/>
            <person name="Goodisman M.A.D."/>
        </authorList>
    </citation>
    <scope>NUCLEOTIDE SEQUENCE [LARGE SCALE GENOMIC DNA]</scope>
    <source>
        <strain evidence="1">232</strain>
        <tissue evidence="1">Head and thorax</tissue>
    </source>
</reference>
<dbReference type="EMBL" id="JAYRBN010000066">
    <property type="protein sequence ID" value="KAL2736484.1"/>
    <property type="molecule type" value="Genomic_DNA"/>
</dbReference>
<name>A0ABD2BV63_VESMC</name>